<feature type="signal peptide" evidence="2">
    <location>
        <begin position="1"/>
        <end position="20"/>
    </location>
</feature>
<dbReference type="NCBIfam" id="TIGR04183">
    <property type="entry name" value="Por_Secre_tail"/>
    <property type="match status" value="1"/>
</dbReference>
<evidence type="ECO:0000256" key="2">
    <source>
        <dbReference type="SAM" id="SignalP"/>
    </source>
</evidence>
<dbReference type="OrthoDB" id="1401747at2"/>
<dbReference type="RefSeq" id="WP_129462999.1">
    <property type="nucleotide sequence ID" value="NZ_SBKQ01000001.1"/>
</dbReference>
<proteinExistence type="predicted"/>
<name>A0A4Q1L105_9FLAO</name>
<evidence type="ECO:0000259" key="3">
    <source>
        <dbReference type="Pfam" id="PF18962"/>
    </source>
</evidence>
<dbReference type="Gene3D" id="2.60.120.200">
    <property type="match status" value="1"/>
</dbReference>
<dbReference type="Pfam" id="PF18962">
    <property type="entry name" value="Por_Secre_tail"/>
    <property type="match status" value="1"/>
</dbReference>
<organism evidence="4 5">
    <name type="scientific">Flavobacterium piscinae</name>
    <dbReference type="NCBI Taxonomy" id="2506424"/>
    <lineage>
        <taxon>Bacteria</taxon>
        <taxon>Pseudomonadati</taxon>
        <taxon>Bacteroidota</taxon>
        <taxon>Flavobacteriia</taxon>
        <taxon>Flavobacteriales</taxon>
        <taxon>Flavobacteriaceae</taxon>
        <taxon>Flavobacterium</taxon>
    </lineage>
</organism>
<evidence type="ECO:0000313" key="5">
    <source>
        <dbReference type="Proteomes" id="UP000289734"/>
    </source>
</evidence>
<dbReference type="Gene3D" id="2.60.120.380">
    <property type="match status" value="1"/>
</dbReference>
<keyword evidence="5" id="KW-1185">Reference proteome</keyword>
<gene>
    <name evidence="4" type="ORF">EQG68_01390</name>
</gene>
<dbReference type="InterPro" id="IPR026444">
    <property type="entry name" value="Secre_tail"/>
</dbReference>
<accession>A0A4Q1L105</accession>
<reference evidence="5" key="1">
    <citation type="submission" date="2019-01" db="EMBL/GenBank/DDBJ databases">
        <title>Cytophagaceae bacterium strain CAR-16.</title>
        <authorList>
            <person name="Chen W.-M."/>
        </authorList>
    </citation>
    <scope>NUCLEOTIDE SEQUENCE [LARGE SCALE GENOMIC DNA]</scope>
    <source>
        <strain evidence="5">ICH-30</strain>
    </source>
</reference>
<comment type="caution">
    <text evidence="4">The sequence shown here is derived from an EMBL/GenBank/DDBJ whole genome shotgun (WGS) entry which is preliminary data.</text>
</comment>
<dbReference type="AlphaFoldDB" id="A0A4Q1L105"/>
<dbReference type="Proteomes" id="UP000289734">
    <property type="component" value="Unassembled WGS sequence"/>
</dbReference>
<evidence type="ECO:0000256" key="1">
    <source>
        <dbReference type="ARBA" id="ARBA00022729"/>
    </source>
</evidence>
<evidence type="ECO:0000313" key="4">
    <source>
        <dbReference type="EMBL" id="RXR35579.1"/>
    </source>
</evidence>
<protein>
    <submittedName>
        <fullName evidence="4">T9SS type A sorting domain-containing protein</fullName>
    </submittedName>
</protein>
<keyword evidence="1 2" id="KW-0732">Signal</keyword>
<sequence length="408" mass="43697">MKKLLLFVFAFVQCAIFAQGASCETATSVTVGTYTYGTINGTYQAGCYTTADVTSGLWYSFNSPTETVVRINTNIAANPATGDSRISVFDGSCLALVCVNASDDVSGTNYLTDLSFLAEANVTYYIQFDNRWGADADNLSFEVSTLPSPCSSEVPFNEVWANQFTCWRVFNTDANGLSWAFNNGNDVNGDTVNDPIALVFPTATTNGPKNDWLISNGLSLTAGSTCQVVLTYNGFNNPLPANESFRVVMLDSKSPDAAFSQEIGSETGIVQSGAGVPNLLPEAYTSTFEFVPPTSGNYHIGVHSNTGSAAGIFMLFSVSLTETLSTQDFFANNLKISPNPTKDILNLSTSTTLINNVEVTDLNGRVVKSFNLSGISQTELNVSDLQSGMYFILVETDLGKGTTKIVKN</sequence>
<dbReference type="EMBL" id="SBKQ01000001">
    <property type="protein sequence ID" value="RXR35579.1"/>
    <property type="molecule type" value="Genomic_DNA"/>
</dbReference>
<feature type="chain" id="PRO_5020877038" evidence="2">
    <location>
        <begin position="21"/>
        <end position="408"/>
    </location>
</feature>
<feature type="domain" description="Secretion system C-terminal sorting" evidence="3">
    <location>
        <begin position="336"/>
        <end position="406"/>
    </location>
</feature>